<dbReference type="InterPro" id="IPR039426">
    <property type="entry name" value="TonB-dep_rcpt-like"/>
</dbReference>
<comment type="similarity">
    <text evidence="1">Belongs to the TonB-dependent receptor family.</text>
</comment>
<feature type="transmembrane region" description="Helical" evidence="2">
    <location>
        <begin position="52"/>
        <end position="69"/>
    </location>
</feature>
<comment type="subcellular location">
    <subcellularLocation>
        <location evidence="1">Cell outer membrane</location>
        <topology evidence="1">Multi-pass membrane protein</topology>
    </subcellularLocation>
</comment>
<dbReference type="RefSeq" id="WP_379811161.1">
    <property type="nucleotide sequence ID" value="NZ_JBHUPC010000012.1"/>
</dbReference>
<protein>
    <recommendedName>
        <fullName evidence="5">TonB-dependent receptor plug domain-containing protein</fullName>
    </recommendedName>
</protein>
<comment type="caution">
    <text evidence="3">The sequence shown here is derived from an EMBL/GenBank/DDBJ whole genome shotgun (WGS) entry which is preliminary data.</text>
</comment>
<evidence type="ECO:0000313" key="4">
    <source>
        <dbReference type="Proteomes" id="UP001597534"/>
    </source>
</evidence>
<dbReference type="InterPro" id="IPR037066">
    <property type="entry name" value="Plug_dom_sf"/>
</dbReference>
<evidence type="ECO:0008006" key="5">
    <source>
        <dbReference type="Google" id="ProtNLM"/>
    </source>
</evidence>
<accession>A0ABW5YME6</accession>
<name>A0ABW5YME6_9FLAO</name>
<dbReference type="PROSITE" id="PS52016">
    <property type="entry name" value="TONB_DEPENDENT_REC_3"/>
    <property type="match status" value="1"/>
</dbReference>
<gene>
    <name evidence="3" type="ORF">ACFS5J_06075</name>
</gene>
<organism evidence="3 4">
    <name type="scientific">Flavobacterium chuncheonense</name>
    <dbReference type="NCBI Taxonomy" id="2026653"/>
    <lineage>
        <taxon>Bacteria</taxon>
        <taxon>Pseudomonadati</taxon>
        <taxon>Bacteroidota</taxon>
        <taxon>Flavobacteriia</taxon>
        <taxon>Flavobacteriales</taxon>
        <taxon>Flavobacteriaceae</taxon>
        <taxon>Flavobacterium</taxon>
    </lineage>
</organism>
<keyword evidence="2" id="KW-1133">Transmembrane helix</keyword>
<keyword evidence="1" id="KW-0813">Transport</keyword>
<evidence type="ECO:0000256" key="1">
    <source>
        <dbReference type="PROSITE-ProRule" id="PRU01360"/>
    </source>
</evidence>
<dbReference type="EMBL" id="JBHUPC010000012">
    <property type="protein sequence ID" value="MFD2891580.1"/>
    <property type="molecule type" value="Genomic_DNA"/>
</dbReference>
<dbReference type="Gene3D" id="2.170.130.10">
    <property type="entry name" value="TonB-dependent receptor, plug domain"/>
    <property type="match status" value="1"/>
</dbReference>
<reference evidence="4" key="1">
    <citation type="journal article" date="2019" name="Int. J. Syst. Evol. Microbiol.">
        <title>The Global Catalogue of Microorganisms (GCM) 10K type strain sequencing project: providing services to taxonomists for standard genome sequencing and annotation.</title>
        <authorList>
            <consortium name="The Broad Institute Genomics Platform"/>
            <consortium name="The Broad Institute Genome Sequencing Center for Infectious Disease"/>
            <person name="Wu L."/>
            <person name="Ma J."/>
        </authorList>
    </citation>
    <scope>NUCLEOTIDE SEQUENCE [LARGE SCALE GENOMIC DNA]</scope>
    <source>
        <strain evidence="4">KCTC 22671</strain>
    </source>
</reference>
<keyword evidence="1" id="KW-0998">Cell outer membrane</keyword>
<dbReference type="Proteomes" id="UP001597534">
    <property type="component" value="Unassembled WGS sequence"/>
</dbReference>
<sequence length="307" mass="34431">MNPEDKIYHKIKSASNKGETPNFDAMDKVWSRIEDKLETNALKKQNNNWKKIAVAAAILIVSTITYTFFNTKPQVDAFRSPIVNQDSLQTPLNQDTPLVETEVNNTIIPEKEAVTLIENQSKLNQNTVAVQYEHKEVLTEKETQEETIPDDSANGYEELKKEVKSTAEPDQQISSFMPESAKMKKEMISNFSAAEVVVTQPNKQSKIHDPLIVIDGEAVPSKTLKQLHETEVDSVLYLPNPLYIINGVEYTEKELFGPNPTSPYAPLNKQDITKTTVLQTKEAVQKYGSKGQQGVVIITTKNGKPKN</sequence>
<keyword evidence="1 2" id="KW-0472">Membrane</keyword>
<evidence type="ECO:0000256" key="2">
    <source>
        <dbReference type="SAM" id="Phobius"/>
    </source>
</evidence>
<keyword evidence="4" id="KW-1185">Reference proteome</keyword>
<keyword evidence="1 2" id="KW-0812">Transmembrane</keyword>
<evidence type="ECO:0000313" key="3">
    <source>
        <dbReference type="EMBL" id="MFD2891580.1"/>
    </source>
</evidence>
<proteinExistence type="inferred from homology"/>
<keyword evidence="1" id="KW-1134">Transmembrane beta strand</keyword>